<gene>
    <name evidence="1" type="ORF">HJG59_007850</name>
</gene>
<dbReference type="InParanoid" id="A0A7J8JXF7"/>
<dbReference type="AlphaFoldDB" id="A0A7J8JXF7"/>
<dbReference type="Proteomes" id="UP000550707">
    <property type="component" value="Unassembled WGS sequence"/>
</dbReference>
<sequence>MTFQPAKPPGRGPMPRRLKSLPREMSHSEKLAEFYVNSTFFRATKVVLDQQPGVQKRKSTVFKEITYTTCAVIGSHGLPETSILFSYNSYTVLHSHQLCTGLSFSLTWATLIVFHCHSHPNWCDSVSLCGIDLHFPSN</sequence>
<accession>A0A7J8JXF7</accession>
<proteinExistence type="predicted"/>
<name>A0A7J8JXF7_MOLMO</name>
<evidence type="ECO:0000313" key="1">
    <source>
        <dbReference type="EMBL" id="KAF6500802.1"/>
    </source>
</evidence>
<organism evidence="1 2">
    <name type="scientific">Molossus molossus</name>
    <name type="common">Pallas' mastiff bat</name>
    <name type="synonym">Vespertilio molossus</name>
    <dbReference type="NCBI Taxonomy" id="27622"/>
    <lineage>
        <taxon>Eukaryota</taxon>
        <taxon>Metazoa</taxon>
        <taxon>Chordata</taxon>
        <taxon>Craniata</taxon>
        <taxon>Vertebrata</taxon>
        <taxon>Euteleostomi</taxon>
        <taxon>Mammalia</taxon>
        <taxon>Eutheria</taxon>
        <taxon>Laurasiatheria</taxon>
        <taxon>Chiroptera</taxon>
        <taxon>Yangochiroptera</taxon>
        <taxon>Molossidae</taxon>
        <taxon>Molossus</taxon>
    </lineage>
</organism>
<protein>
    <submittedName>
        <fullName evidence="1">Uncharacterized protein</fullName>
    </submittedName>
</protein>
<evidence type="ECO:0000313" key="2">
    <source>
        <dbReference type="Proteomes" id="UP000550707"/>
    </source>
</evidence>
<reference evidence="1 2" key="1">
    <citation type="journal article" date="2020" name="Nature">
        <title>Six reference-quality genomes reveal evolution of bat adaptations.</title>
        <authorList>
            <person name="Jebb D."/>
            <person name="Huang Z."/>
            <person name="Pippel M."/>
            <person name="Hughes G.M."/>
            <person name="Lavrichenko K."/>
            <person name="Devanna P."/>
            <person name="Winkler S."/>
            <person name="Jermiin L.S."/>
            <person name="Skirmuntt E.C."/>
            <person name="Katzourakis A."/>
            <person name="Burkitt-Gray L."/>
            <person name="Ray D.A."/>
            <person name="Sullivan K.A.M."/>
            <person name="Roscito J.G."/>
            <person name="Kirilenko B.M."/>
            <person name="Davalos L.M."/>
            <person name="Corthals A.P."/>
            <person name="Power M.L."/>
            <person name="Jones G."/>
            <person name="Ransome R.D."/>
            <person name="Dechmann D.K.N."/>
            <person name="Locatelli A.G."/>
            <person name="Puechmaille S.J."/>
            <person name="Fedrigo O."/>
            <person name="Jarvis E.D."/>
            <person name="Hiller M."/>
            <person name="Vernes S.C."/>
            <person name="Myers E.W."/>
            <person name="Teeling E.C."/>
        </authorList>
    </citation>
    <scope>NUCLEOTIDE SEQUENCE [LARGE SCALE GENOMIC DNA]</scope>
    <source>
        <strain evidence="1">MMolMol1</strain>
        <tissue evidence="1">Muscle</tissue>
    </source>
</reference>
<dbReference type="EMBL" id="JACASF010000001">
    <property type="protein sequence ID" value="KAF6500802.1"/>
    <property type="molecule type" value="Genomic_DNA"/>
</dbReference>
<comment type="caution">
    <text evidence="1">The sequence shown here is derived from an EMBL/GenBank/DDBJ whole genome shotgun (WGS) entry which is preliminary data.</text>
</comment>
<keyword evidence="2" id="KW-1185">Reference proteome</keyword>